<dbReference type="PANTHER" id="PTHR30385:SF4">
    <property type="entry name" value="RNA POLYMERASE SIGMA-E FACTOR"/>
    <property type="match status" value="1"/>
</dbReference>
<dbReference type="InterPro" id="IPR007624">
    <property type="entry name" value="RNA_pol_sigma70_r3"/>
</dbReference>
<dbReference type="PRINTS" id="PR00046">
    <property type="entry name" value="SIGMA70FCT"/>
</dbReference>
<evidence type="ECO:0000256" key="5">
    <source>
        <dbReference type="SAM" id="MobiDB-lite"/>
    </source>
</evidence>
<dbReference type="Pfam" id="PF04542">
    <property type="entry name" value="Sigma70_r2"/>
    <property type="match status" value="1"/>
</dbReference>
<organism evidence="7 8">
    <name type="scientific">Jatrophihabitans cynanchi</name>
    <dbReference type="NCBI Taxonomy" id="2944128"/>
    <lineage>
        <taxon>Bacteria</taxon>
        <taxon>Bacillati</taxon>
        <taxon>Actinomycetota</taxon>
        <taxon>Actinomycetes</taxon>
        <taxon>Jatrophihabitantales</taxon>
        <taxon>Jatrophihabitantaceae</taxon>
        <taxon>Jatrophihabitans</taxon>
    </lineage>
</organism>
<dbReference type="Gene3D" id="1.10.10.10">
    <property type="entry name" value="Winged helix-like DNA-binding domain superfamily/Winged helix DNA-binding domain"/>
    <property type="match status" value="2"/>
</dbReference>
<keyword evidence="1" id="KW-0805">Transcription regulation</keyword>
<dbReference type="InterPro" id="IPR013324">
    <property type="entry name" value="RNA_pol_sigma_r3/r4-like"/>
</dbReference>
<dbReference type="InterPro" id="IPR007630">
    <property type="entry name" value="RNA_pol_sigma70_r4"/>
</dbReference>
<evidence type="ECO:0000313" key="8">
    <source>
        <dbReference type="Proteomes" id="UP001164693"/>
    </source>
</evidence>
<name>A0ABY7JVQ2_9ACTN</name>
<dbReference type="EMBL" id="CP097463">
    <property type="protein sequence ID" value="WAX56637.1"/>
    <property type="molecule type" value="Genomic_DNA"/>
</dbReference>
<dbReference type="NCBIfam" id="TIGR02937">
    <property type="entry name" value="sigma70-ECF"/>
    <property type="match status" value="1"/>
</dbReference>
<dbReference type="CDD" id="cd06171">
    <property type="entry name" value="Sigma70_r4"/>
    <property type="match status" value="1"/>
</dbReference>
<dbReference type="InterPro" id="IPR014322">
    <property type="entry name" value="RNA_pol_sigma-B/F/G"/>
</dbReference>
<reference evidence="7" key="1">
    <citation type="submission" date="2022-05" db="EMBL/GenBank/DDBJ databases">
        <title>Jatrophihabitans sp. SB3-54 whole genome sequence.</title>
        <authorList>
            <person name="Suh M.K."/>
            <person name="Eom M.K."/>
            <person name="Kim J.S."/>
            <person name="Kim H.S."/>
            <person name="Do H.E."/>
            <person name="Shin Y.K."/>
            <person name="Lee J.-S."/>
        </authorList>
    </citation>
    <scope>NUCLEOTIDE SEQUENCE</scope>
    <source>
        <strain evidence="7">SB3-54</strain>
    </source>
</reference>
<protein>
    <submittedName>
        <fullName evidence="7">SigB/SigF/SigG family RNA polymerase sigma factor</fullName>
    </submittedName>
</protein>
<dbReference type="InterPro" id="IPR007627">
    <property type="entry name" value="RNA_pol_sigma70_r2"/>
</dbReference>
<dbReference type="InterPro" id="IPR036388">
    <property type="entry name" value="WH-like_DNA-bd_sf"/>
</dbReference>
<proteinExistence type="predicted"/>
<evidence type="ECO:0000256" key="1">
    <source>
        <dbReference type="ARBA" id="ARBA00023015"/>
    </source>
</evidence>
<feature type="region of interest" description="Disordered" evidence="5">
    <location>
        <begin position="1"/>
        <end position="22"/>
    </location>
</feature>
<dbReference type="InterPro" id="IPR000943">
    <property type="entry name" value="RNA_pol_sigma70"/>
</dbReference>
<gene>
    <name evidence="7" type="ORF">M6B22_19220</name>
</gene>
<dbReference type="NCBIfam" id="TIGR02980">
    <property type="entry name" value="SigBFG"/>
    <property type="match status" value="1"/>
</dbReference>
<dbReference type="InterPro" id="IPR013325">
    <property type="entry name" value="RNA_pol_sigma_r2"/>
</dbReference>
<accession>A0ABY7JVQ2</accession>
<keyword evidence="3" id="KW-0238">DNA-binding</keyword>
<dbReference type="Gene3D" id="1.20.120.1810">
    <property type="match status" value="1"/>
</dbReference>
<dbReference type="SUPFAM" id="SSF88659">
    <property type="entry name" value="Sigma3 and sigma4 domains of RNA polymerase sigma factors"/>
    <property type="match status" value="2"/>
</dbReference>
<dbReference type="RefSeq" id="WP_269443170.1">
    <property type="nucleotide sequence ID" value="NZ_CP097463.1"/>
</dbReference>
<evidence type="ECO:0000313" key="7">
    <source>
        <dbReference type="EMBL" id="WAX56637.1"/>
    </source>
</evidence>
<dbReference type="InterPro" id="IPR014284">
    <property type="entry name" value="RNA_pol_sigma-70_dom"/>
</dbReference>
<sequence>MSPTPPDSTTGAGDTDDDGPDALTLLGELAQLPEDSPRRAELREQLVHQHMPLVVYLAKRFAGRSEPLNDLIQVGSIGLLKAIDRFDPERKLEFSTYATPTILGEIKRHFRDTGWLIHVPRRAQEMQTSLNTARADLSQELGRPPTVAEIAQRLDADEDAVVEALDAARAYSGVPLEILTPPGESAPDHPALGVVDEGFEQAEQRALLRDVIAELPETEREVLLLRFVANKTQTEIAGLIGVSQMQVSRLVARGLKRMRSRLDEQDAPPG</sequence>
<evidence type="ECO:0000256" key="3">
    <source>
        <dbReference type="ARBA" id="ARBA00023125"/>
    </source>
</evidence>
<evidence type="ECO:0000256" key="2">
    <source>
        <dbReference type="ARBA" id="ARBA00023082"/>
    </source>
</evidence>
<evidence type="ECO:0000259" key="6">
    <source>
        <dbReference type="PROSITE" id="PS00715"/>
    </source>
</evidence>
<keyword evidence="4" id="KW-0804">Transcription</keyword>
<dbReference type="Proteomes" id="UP001164693">
    <property type="component" value="Chromosome"/>
</dbReference>
<dbReference type="PROSITE" id="PS00715">
    <property type="entry name" value="SIGMA70_1"/>
    <property type="match status" value="1"/>
</dbReference>
<evidence type="ECO:0000256" key="4">
    <source>
        <dbReference type="ARBA" id="ARBA00023163"/>
    </source>
</evidence>
<dbReference type="Pfam" id="PF04545">
    <property type="entry name" value="Sigma70_r4"/>
    <property type="match status" value="1"/>
</dbReference>
<keyword evidence="8" id="KW-1185">Reference proteome</keyword>
<dbReference type="Pfam" id="PF04539">
    <property type="entry name" value="Sigma70_r3"/>
    <property type="match status" value="1"/>
</dbReference>
<dbReference type="SUPFAM" id="SSF88946">
    <property type="entry name" value="Sigma2 domain of RNA polymerase sigma factors"/>
    <property type="match status" value="1"/>
</dbReference>
<dbReference type="PANTHER" id="PTHR30385">
    <property type="entry name" value="SIGMA FACTOR F FLAGELLAR"/>
    <property type="match status" value="1"/>
</dbReference>
<keyword evidence="2" id="KW-0731">Sigma factor</keyword>
<feature type="domain" description="RNA polymerase sigma-70" evidence="6">
    <location>
        <begin position="70"/>
        <end position="83"/>
    </location>
</feature>